<evidence type="ECO:0000313" key="2">
    <source>
        <dbReference type="Proteomes" id="UP001303160"/>
    </source>
</evidence>
<reference evidence="1" key="2">
    <citation type="submission" date="2023-05" db="EMBL/GenBank/DDBJ databases">
        <authorList>
            <consortium name="Lawrence Berkeley National Laboratory"/>
            <person name="Steindorff A."/>
            <person name="Hensen N."/>
            <person name="Bonometti L."/>
            <person name="Westerberg I."/>
            <person name="Brannstrom I.O."/>
            <person name="Guillou S."/>
            <person name="Cros-Aarteil S."/>
            <person name="Calhoun S."/>
            <person name="Haridas S."/>
            <person name="Kuo A."/>
            <person name="Mondo S."/>
            <person name="Pangilinan J."/>
            <person name="Riley R."/>
            <person name="Labutti K."/>
            <person name="Andreopoulos B."/>
            <person name="Lipzen A."/>
            <person name="Chen C."/>
            <person name="Yanf M."/>
            <person name="Daum C."/>
            <person name="Ng V."/>
            <person name="Clum A."/>
            <person name="Ohm R."/>
            <person name="Martin F."/>
            <person name="Silar P."/>
            <person name="Natvig D."/>
            <person name="Lalanne C."/>
            <person name="Gautier V."/>
            <person name="Ament-Velasquez S.L."/>
            <person name="Kruys A."/>
            <person name="Hutchinson M.I."/>
            <person name="Powell A.J."/>
            <person name="Barry K."/>
            <person name="Miller A.N."/>
            <person name="Grigoriev I.V."/>
            <person name="Debuchy R."/>
            <person name="Gladieux P."/>
            <person name="Thoren M.H."/>
            <person name="Johannesson H."/>
        </authorList>
    </citation>
    <scope>NUCLEOTIDE SEQUENCE</scope>
    <source>
        <strain evidence="1">CBS 315.58</strain>
    </source>
</reference>
<dbReference type="Proteomes" id="UP001303160">
    <property type="component" value="Unassembled WGS sequence"/>
</dbReference>
<evidence type="ECO:0000313" key="1">
    <source>
        <dbReference type="EMBL" id="KAK4196341.1"/>
    </source>
</evidence>
<accession>A0AAN7APG5</accession>
<proteinExistence type="predicted"/>
<dbReference type="AlphaFoldDB" id="A0AAN7APG5"/>
<protein>
    <submittedName>
        <fullName evidence="1">Uncharacterized protein</fullName>
    </submittedName>
</protein>
<reference evidence="1" key="1">
    <citation type="journal article" date="2023" name="Mol. Phylogenet. Evol.">
        <title>Genome-scale phylogeny and comparative genomics of the fungal order Sordariales.</title>
        <authorList>
            <person name="Hensen N."/>
            <person name="Bonometti L."/>
            <person name="Westerberg I."/>
            <person name="Brannstrom I.O."/>
            <person name="Guillou S."/>
            <person name="Cros-Aarteil S."/>
            <person name="Calhoun S."/>
            <person name="Haridas S."/>
            <person name="Kuo A."/>
            <person name="Mondo S."/>
            <person name="Pangilinan J."/>
            <person name="Riley R."/>
            <person name="LaButti K."/>
            <person name="Andreopoulos B."/>
            <person name="Lipzen A."/>
            <person name="Chen C."/>
            <person name="Yan M."/>
            <person name="Daum C."/>
            <person name="Ng V."/>
            <person name="Clum A."/>
            <person name="Steindorff A."/>
            <person name="Ohm R.A."/>
            <person name="Martin F."/>
            <person name="Silar P."/>
            <person name="Natvig D.O."/>
            <person name="Lalanne C."/>
            <person name="Gautier V."/>
            <person name="Ament-Velasquez S.L."/>
            <person name="Kruys A."/>
            <person name="Hutchinson M.I."/>
            <person name="Powell A.J."/>
            <person name="Barry K."/>
            <person name="Miller A.N."/>
            <person name="Grigoriev I.V."/>
            <person name="Debuchy R."/>
            <person name="Gladieux P."/>
            <person name="Hiltunen Thoren M."/>
            <person name="Johannesson H."/>
        </authorList>
    </citation>
    <scope>NUCLEOTIDE SEQUENCE</scope>
    <source>
        <strain evidence="1">CBS 315.58</strain>
    </source>
</reference>
<comment type="caution">
    <text evidence="1">The sequence shown here is derived from an EMBL/GenBank/DDBJ whole genome shotgun (WGS) entry which is preliminary data.</text>
</comment>
<organism evidence="1 2">
    <name type="scientific">Triangularia verruculosa</name>
    <dbReference type="NCBI Taxonomy" id="2587418"/>
    <lineage>
        <taxon>Eukaryota</taxon>
        <taxon>Fungi</taxon>
        <taxon>Dikarya</taxon>
        <taxon>Ascomycota</taxon>
        <taxon>Pezizomycotina</taxon>
        <taxon>Sordariomycetes</taxon>
        <taxon>Sordariomycetidae</taxon>
        <taxon>Sordariales</taxon>
        <taxon>Podosporaceae</taxon>
        <taxon>Triangularia</taxon>
    </lineage>
</organism>
<sequence length="136" mass="15942">MSSQPKNVFDWEAIRAVLEKERGPHKLPVRKTFQKTAKAVLDDLDEKKISHQIQLRDCRQELEKTEYSWNDVPTEEALTTEREPAYDIMPIRSITRRMFFRLCEKWILSDMQDTGAVEGAKKSGSGDWVWVEEKTL</sequence>
<dbReference type="EMBL" id="MU863987">
    <property type="protein sequence ID" value="KAK4196341.1"/>
    <property type="molecule type" value="Genomic_DNA"/>
</dbReference>
<name>A0AAN7APG5_9PEZI</name>
<keyword evidence="2" id="KW-1185">Reference proteome</keyword>
<gene>
    <name evidence="1" type="ORF">QBC40DRAFT_300370</name>
</gene>